<proteinExistence type="predicted"/>
<dbReference type="InterPro" id="IPR036249">
    <property type="entry name" value="Thioredoxin-like_sf"/>
</dbReference>
<accession>A0A0F9A4Q2</accession>
<dbReference type="Gene3D" id="3.40.30.10">
    <property type="entry name" value="Glutaredoxin"/>
    <property type="match status" value="1"/>
</dbReference>
<sequence>MTITIYLTDTNGALNNWRSSHNATWDIVRDDIDHSISSRYDVSVTPTTIILDKNGVQIIKLLGTLNFDSTVRSEISSHL</sequence>
<evidence type="ECO:0000313" key="1">
    <source>
        <dbReference type="EMBL" id="KKK93140.1"/>
    </source>
</evidence>
<dbReference type="AlphaFoldDB" id="A0A0F9A4Q2"/>
<name>A0A0F9A4Q2_9ZZZZ</name>
<evidence type="ECO:0008006" key="2">
    <source>
        <dbReference type="Google" id="ProtNLM"/>
    </source>
</evidence>
<comment type="caution">
    <text evidence="1">The sequence shown here is derived from an EMBL/GenBank/DDBJ whole genome shotgun (WGS) entry which is preliminary data.</text>
</comment>
<dbReference type="EMBL" id="LAZR01047901">
    <property type="protein sequence ID" value="KKK93140.1"/>
    <property type="molecule type" value="Genomic_DNA"/>
</dbReference>
<reference evidence="1" key="1">
    <citation type="journal article" date="2015" name="Nature">
        <title>Complex archaea that bridge the gap between prokaryotes and eukaryotes.</title>
        <authorList>
            <person name="Spang A."/>
            <person name="Saw J.H."/>
            <person name="Jorgensen S.L."/>
            <person name="Zaremba-Niedzwiedzka K."/>
            <person name="Martijn J."/>
            <person name="Lind A.E."/>
            <person name="van Eijk R."/>
            <person name="Schleper C."/>
            <person name="Guy L."/>
            <person name="Ettema T.J."/>
        </authorList>
    </citation>
    <scope>NUCLEOTIDE SEQUENCE</scope>
</reference>
<protein>
    <recommendedName>
        <fullName evidence="2">Thioredoxin-like fold domain-containing protein</fullName>
    </recommendedName>
</protein>
<organism evidence="1">
    <name type="scientific">marine sediment metagenome</name>
    <dbReference type="NCBI Taxonomy" id="412755"/>
    <lineage>
        <taxon>unclassified sequences</taxon>
        <taxon>metagenomes</taxon>
        <taxon>ecological metagenomes</taxon>
    </lineage>
</organism>
<gene>
    <name evidence="1" type="ORF">LCGC14_2695860</name>
</gene>
<dbReference type="SUPFAM" id="SSF52833">
    <property type="entry name" value="Thioredoxin-like"/>
    <property type="match status" value="1"/>
</dbReference>